<reference evidence="4" key="1">
    <citation type="submission" date="2019-09" db="EMBL/GenBank/DDBJ databases">
        <title>Antimicrobial potential of Antarctic Bacteria.</title>
        <authorList>
            <person name="Benaud N."/>
            <person name="Edwards R.J."/>
            <person name="Ferrari B.C."/>
        </authorList>
    </citation>
    <scope>NUCLEOTIDE SEQUENCE [LARGE SCALE GENOMIC DNA]</scope>
    <source>
        <strain evidence="4">SPB151</strain>
    </source>
</reference>
<dbReference type="PANTHER" id="PTHR47691:SF3">
    <property type="entry name" value="HTH-TYPE TRANSCRIPTIONAL REGULATOR RV0890C-RELATED"/>
    <property type="match status" value="1"/>
</dbReference>
<dbReference type="SUPFAM" id="SSF48452">
    <property type="entry name" value="TPR-like"/>
    <property type="match status" value="2"/>
</dbReference>
<dbReference type="Pfam" id="PF13374">
    <property type="entry name" value="TPR_10"/>
    <property type="match status" value="1"/>
</dbReference>
<dbReference type="Proteomes" id="UP000515563">
    <property type="component" value="Chromosome"/>
</dbReference>
<dbReference type="SUPFAM" id="SSF47413">
    <property type="entry name" value="lambda repressor-like DNA-binding domains"/>
    <property type="match status" value="1"/>
</dbReference>
<dbReference type="InterPro" id="IPR001387">
    <property type="entry name" value="Cro/C1-type_HTH"/>
</dbReference>
<dbReference type="CDD" id="cd00093">
    <property type="entry name" value="HTH_XRE"/>
    <property type="match status" value="1"/>
</dbReference>
<dbReference type="EMBL" id="CP043661">
    <property type="protein sequence ID" value="QNE22203.1"/>
    <property type="molecule type" value="Genomic_DNA"/>
</dbReference>
<feature type="region of interest" description="Disordered" evidence="1">
    <location>
        <begin position="1"/>
        <end position="21"/>
    </location>
</feature>
<dbReference type="InterPro" id="IPR011990">
    <property type="entry name" value="TPR-like_helical_dom_sf"/>
</dbReference>
<dbReference type="Pfam" id="PF13560">
    <property type="entry name" value="HTH_31"/>
    <property type="match status" value="1"/>
</dbReference>
<dbReference type="GO" id="GO:0003677">
    <property type="term" value="F:DNA binding"/>
    <property type="evidence" value="ECO:0007669"/>
    <property type="project" value="InterPro"/>
</dbReference>
<dbReference type="PANTHER" id="PTHR47691">
    <property type="entry name" value="REGULATOR-RELATED"/>
    <property type="match status" value="1"/>
</dbReference>
<dbReference type="PRINTS" id="PR00364">
    <property type="entry name" value="DISEASERSIST"/>
</dbReference>
<name>A0A7G6X7I8_9ACTN</name>
<dbReference type="InterPro" id="IPR019734">
    <property type="entry name" value="TPR_rpt"/>
</dbReference>
<sequence length="831" mass="89322">MPSDGSRRGSDDAQGTGFGDLLRRHRRDAGLSQEKLAELAGLSVDAIAALERGRRRAPRPHTLRLLGDALRLGAPDRAQLTAAARRDGDTTRSAIRVPPVAAHELIGRATEVEETARLVGERLTRLLTLSGPGGVGKTQLGLAVARLVAHRFDDGVCWVPLAPVSDLAAVTPAIAAAIGLHPLDGGRLIEEIAEQVGRRSLLLVLDNCEHVIADAAGAVSALLECCPNLTVLATSRELMRVPGESVYVVPPLALPENDEQLDTSPAVRLFIDRATARGYQPAGQIDQIARVVSRLEGMPLAIELAAARTNVLTVEELAAELDSSFAILAGGSSTAGPRQQSLSGAIGWSHALLTSAERELFAKLSVFVGGWSLNAAAAVLSEQLTPGPLERAAALDLTSRLVDKSLIRVSRDRGIARYDMLAVIREFAAGQLTSAGLDDETARNHAGYYIALAEEAESHLRGANQGDWLDRLDGELDNLRSAMTWALRTEAVTEAVRLAAGLWLFCYLRGHYAEGGEWLERALTLADSGGAELASYKAKTCLGAGMLAFLQCEYDVATTRLESALAQYKELGDTAGTALVMQRLGGVARERGDYVTAENLHCQSYDLFESLGDRSGMSWAHNQLGFVAWLRGDLEIAARRCRRARDSFRVLGDGEGLAWSLISLGTIAQYGGELAEAEDLLQESLALSQRLGYREGVAWSLNQLGIVERRRGLTERAVHLLDESLAEHRDLGDRWRSASVVEELATVAQQRNRTEYAAFLLGAADGIREVIGAPVPEIEKADVQRTKQAIEQTLDRRAFRAAWSAGRAAPLAAVADGYQGPTPTADRSTRL</sequence>
<evidence type="ECO:0000313" key="3">
    <source>
        <dbReference type="EMBL" id="QNE22203.1"/>
    </source>
</evidence>
<dbReference type="InterPro" id="IPR027417">
    <property type="entry name" value="P-loop_NTPase"/>
</dbReference>
<dbReference type="AlphaFoldDB" id="A0A7G6X7I8"/>
<dbReference type="RefSeq" id="WP_185444614.1">
    <property type="nucleotide sequence ID" value="NZ_CP043661.1"/>
</dbReference>
<protein>
    <submittedName>
        <fullName evidence="3">XRE family transcriptional regulator</fullName>
    </submittedName>
</protein>
<evidence type="ECO:0000313" key="4">
    <source>
        <dbReference type="Proteomes" id="UP000515563"/>
    </source>
</evidence>
<feature type="domain" description="HTH cro/C1-type" evidence="2">
    <location>
        <begin position="22"/>
        <end position="78"/>
    </location>
</feature>
<evidence type="ECO:0000259" key="2">
    <source>
        <dbReference type="PROSITE" id="PS50943"/>
    </source>
</evidence>
<dbReference type="Pfam" id="PF13424">
    <property type="entry name" value="TPR_12"/>
    <property type="match status" value="2"/>
</dbReference>
<dbReference type="Gene3D" id="1.10.260.40">
    <property type="entry name" value="lambda repressor-like DNA-binding domains"/>
    <property type="match status" value="1"/>
</dbReference>
<dbReference type="Gene3D" id="1.25.40.10">
    <property type="entry name" value="Tetratricopeptide repeat domain"/>
    <property type="match status" value="2"/>
</dbReference>
<dbReference type="InterPro" id="IPR010982">
    <property type="entry name" value="Lambda_DNA-bd_dom_sf"/>
</dbReference>
<dbReference type="SMART" id="SM00028">
    <property type="entry name" value="TPR"/>
    <property type="match status" value="5"/>
</dbReference>
<gene>
    <name evidence="3" type="ORF">F1D05_35250</name>
</gene>
<dbReference type="PROSITE" id="PS50943">
    <property type="entry name" value="HTH_CROC1"/>
    <property type="match status" value="1"/>
</dbReference>
<dbReference type="KEGG" id="kqi:F1D05_35250"/>
<evidence type="ECO:0000256" key="1">
    <source>
        <dbReference type="SAM" id="MobiDB-lite"/>
    </source>
</evidence>
<dbReference type="Gene3D" id="3.40.50.300">
    <property type="entry name" value="P-loop containing nucleotide triphosphate hydrolases"/>
    <property type="match status" value="1"/>
</dbReference>
<dbReference type="SMART" id="SM00530">
    <property type="entry name" value="HTH_XRE"/>
    <property type="match status" value="1"/>
</dbReference>
<feature type="compositionally biased region" description="Basic and acidic residues" evidence="1">
    <location>
        <begin position="1"/>
        <end position="11"/>
    </location>
</feature>
<dbReference type="SUPFAM" id="SSF52540">
    <property type="entry name" value="P-loop containing nucleoside triphosphate hydrolases"/>
    <property type="match status" value="1"/>
</dbReference>
<reference evidence="3 4" key="2">
    <citation type="journal article" date="2020" name="Microbiol. Resour. Announc.">
        <title>Antarctic desert soil bacteria exhibit high novel natural product potential, evaluated through long-read genome sequencing and comparative genomics.</title>
        <authorList>
            <person name="Benaud N."/>
            <person name="Edwards R.J."/>
            <person name="Amos T.G."/>
            <person name="D'Agostino P.M."/>
            <person name="Gutierrez-Chavez C."/>
            <person name="Montgomery K."/>
            <person name="Nicetic I."/>
            <person name="Ferrari B.C."/>
        </authorList>
    </citation>
    <scope>NUCLEOTIDE SEQUENCE [LARGE SCALE GENOMIC DNA]</scope>
    <source>
        <strain evidence="3 4">SPB151</strain>
    </source>
</reference>
<keyword evidence="4" id="KW-1185">Reference proteome</keyword>
<organism evidence="3 4">
    <name type="scientific">Kribbella qitaiheensis</name>
    <dbReference type="NCBI Taxonomy" id="1544730"/>
    <lineage>
        <taxon>Bacteria</taxon>
        <taxon>Bacillati</taxon>
        <taxon>Actinomycetota</taxon>
        <taxon>Actinomycetes</taxon>
        <taxon>Propionibacteriales</taxon>
        <taxon>Kribbellaceae</taxon>
        <taxon>Kribbella</taxon>
    </lineage>
</organism>
<proteinExistence type="predicted"/>
<accession>A0A7G6X7I8</accession>